<protein>
    <submittedName>
        <fullName evidence="1">Tetratricopeptide repeat protein</fullName>
    </submittedName>
</protein>
<accession>A0A5C8KN74</accession>
<proteinExistence type="predicted"/>
<dbReference type="SMART" id="SM00028">
    <property type="entry name" value="TPR"/>
    <property type="match status" value="7"/>
</dbReference>
<dbReference type="AlphaFoldDB" id="A0A5C8KN74"/>
<gene>
    <name evidence="1" type="ORF">FU658_11500</name>
</gene>
<dbReference type="RefSeq" id="WP_147892217.1">
    <property type="nucleotide sequence ID" value="NZ_VRTS01000008.1"/>
</dbReference>
<sequence>MLENAIQALRRGDHAAAAEAAEAILKNEPGDVDALQVQGLARMGLGDADGARASLEQALARDPGRGDLHMALASLSMASGQLDAALAAASAAVEADPNHLPAYVALAHMALARGEIDEASRLVNLAELVSAEHPLTLLARGNLAQAKGEADQALRLLTQAVEKLPEDPTALSSLGLLHLQSGRNAFAEQTLRRALQADGQSRRIRWALVTALRRQGHLEEALGEVDTLCEGRRDPWAIAQRASLALELGRVDEAVAGYRDLLLSAQLNPRLLEAVLTGFAQHQRAGAACVLIEELLAARSDSDLLWRVRMGMAAQLGDDPGEIVDRWILACPESAEVQQHQAMRFEAAGELERAEAAADKALDKDAELDGAQLVKIRALLRSDPARAGERAATLLESRTNPMLRRELWRWRGLAADRSEDGAAAVEAWSAMAREPVPAALPPALDDPGSDFALASGGEAGVQPRLLWGLPGSRVMQVVELLRANDAVTLVDDRFGAGPRPDGFNTGRPELGPVDGDLPRWIAGVNDYGLDPAQVVDWMPHWNRAIDAGLPGARLLAVVRDPRDLLLNWWVFGSVQQYAFPGAQSAAQWLAAVLTPLAERLESRADTTLVLRLDEANEADARDALSGFIGIDPDALGAMPDTDGGRGGHPARFPAGHWRRYEGELGDVFASLAPLAQRLGF</sequence>
<name>A0A5C8KN74_9GAMM</name>
<dbReference type="Gene3D" id="1.25.40.10">
    <property type="entry name" value="Tetratricopeptide repeat domain"/>
    <property type="match status" value="3"/>
</dbReference>
<evidence type="ECO:0000313" key="2">
    <source>
        <dbReference type="Proteomes" id="UP000321248"/>
    </source>
</evidence>
<reference evidence="1 2" key="1">
    <citation type="submission" date="2019-08" db="EMBL/GenBank/DDBJ databases">
        <authorList>
            <person name="Karlyshev A.V."/>
        </authorList>
    </citation>
    <scope>NUCLEOTIDE SEQUENCE [LARGE SCALE GENOMIC DNA]</scope>
    <source>
        <strain evidence="1 2">Alg18-2.2</strain>
    </source>
</reference>
<dbReference type="PANTHER" id="PTHR12558">
    <property type="entry name" value="CELL DIVISION CYCLE 16,23,27"/>
    <property type="match status" value="1"/>
</dbReference>
<dbReference type="InterPro" id="IPR019734">
    <property type="entry name" value="TPR_rpt"/>
</dbReference>
<dbReference type="PANTHER" id="PTHR12558:SF13">
    <property type="entry name" value="CELL DIVISION CYCLE PROTEIN 27 HOMOLOG"/>
    <property type="match status" value="1"/>
</dbReference>
<dbReference type="SUPFAM" id="SSF48452">
    <property type="entry name" value="TPR-like"/>
    <property type="match status" value="2"/>
</dbReference>
<dbReference type="OrthoDB" id="5965059at2"/>
<dbReference type="InterPro" id="IPR011990">
    <property type="entry name" value="TPR-like_helical_dom_sf"/>
</dbReference>
<dbReference type="Pfam" id="PF13432">
    <property type="entry name" value="TPR_16"/>
    <property type="match status" value="2"/>
</dbReference>
<dbReference type="Proteomes" id="UP000321248">
    <property type="component" value="Unassembled WGS sequence"/>
</dbReference>
<dbReference type="EMBL" id="VRTS01000008">
    <property type="protein sequence ID" value="TXK60758.1"/>
    <property type="molecule type" value="Genomic_DNA"/>
</dbReference>
<keyword evidence="2" id="KW-1185">Reference proteome</keyword>
<organism evidence="1 2">
    <name type="scientific">Alkalisalibacterium limincola</name>
    <dbReference type="NCBI Taxonomy" id="2699169"/>
    <lineage>
        <taxon>Bacteria</taxon>
        <taxon>Pseudomonadati</taxon>
        <taxon>Pseudomonadota</taxon>
        <taxon>Gammaproteobacteria</taxon>
        <taxon>Lysobacterales</taxon>
        <taxon>Lysobacteraceae</taxon>
        <taxon>Alkalisalibacterium</taxon>
    </lineage>
</organism>
<comment type="caution">
    <text evidence="1">The sequence shown here is derived from an EMBL/GenBank/DDBJ whole genome shotgun (WGS) entry which is preliminary data.</text>
</comment>
<evidence type="ECO:0000313" key="1">
    <source>
        <dbReference type="EMBL" id="TXK60758.1"/>
    </source>
</evidence>